<dbReference type="InterPro" id="IPR019815">
    <property type="entry name" value="Translation_initiation_fac_3_C"/>
</dbReference>
<dbReference type="GO" id="GO:0005739">
    <property type="term" value="C:mitochondrion"/>
    <property type="evidence" value="ECO:0007669"/>
    <property type="project" value="TreeGrafter"/>
</dbReference>
<dbReference type="OrthoDB" id="21573at2759"/>
<evidence type="ECO:0008006" key="9">
    <source>
        <dbReference type="Google" id="ProtNLM"/>
    </source>
</evidence>
<dbReference type="GO" id="GO:0043022">
    <property type="term" value="F:ribosome binding"/>
    <property type="evidence" value="ECO:0007669"/>
    <property type="project" value="TreeGrafter"/>
</dbReference>
<accession>A0A8H7V6H1</accession>
<evidence type="ECO:0000256" key="1">
    <source>
        <dbReference type="ARBA" id="ARBA00005439"/>
    </source>
</evidence>
<dbReference type="GO" id="GO:0003743">
    <property type="term" value="F:translation initiation factor activity"/>
    <property type="evidence" value="ECO:0007669"/>
    <property type="project" value="UniProtKB-KW"/>
</dbReference>
<dbReference type="SUPFAM" id="SSF54364">
    <property type="entry name" value="Translation initiation factor IF3, N-terminal domain"/>
    <property type="match status" value="1"/>
</dbReference>
<dbReference type="Pfam" id="PF00707">
    <property type="entry name" value="IF3_C"/>
    <property type="match status" value="1"/>
</dbReference>
<dbReference type="Gene3D" id="3.10.20.80">
    <property type="entry name" value="Translation initiation factor 3 (IF-3), N-terminal domain"/>
    <property type="match status" value="1"/>
</dbReference>
<evidence type="ECO:0000313" key="7">
    <source>
        <dbReference type="EMBL" id="KAG2207292.1"/>
    </source>
</evidence>
<dbReference type="Gene3D" id="3.30.110.10">
    <property type="entry name" value="Translation initiation factor 3 (IF-3), C-terminal domain"/>
    <property type="match status" value="1"/>
</dbReference>
<dbReference type="GO" id="GO:0032790">
    <property type="term" value="P:ribosome disassembly"/>
    <property type="evidence" value="ECO:0007669"/>
    <property type="project" value="TreeGrafter"/>
</dbReference>
<dbReference type="SUPFAM" id="SSF55200">
    <property type="entry name" value="Translation initiation factor IF3, C-terminal domain"/>
    <property type="match status" value="1"/>
</dbReference>
<dbReference type="Pfam" id="PF05198">
    <property type="entry name" value="IF3_N"/>
    <property type="match status" value="1"/>
</dbReference>
<sequence length="235" mass="27531">MLSSRQWLKPTLRLISQTNKYSSLAQALPIRSTANGIQRQRQSVRPLAPLQPLQQQQQQQQPQQQQKSPTGRSRRDEEISSRIITFVNEQGQVHERCRVKDVLLEFDRSRFFLIEVDPTVKPPVCRLFDKKSLFEKEKQNKKKKQTSPESVLKEIVFGWNVSEHDMEHKLNKAAQFLDKGNKVKIDIVYKRGQKRVDKETQEQVVLTVSNLMDQYKITKKPAFTGHNCSMQFERK</sequence>
<feature type="region of interest" description="Disordered" evidence="4">
    <location>
        <begin position="50"/>
        <end position="78"/>
    </location>
</feature>
<evidence type="ECO:0000259" key="5">
    <source>
        <dbReference type="Pfam" id="PF00707"/>
    </source>
</evidence>
<reference evidence="7" key="1">
    <citation type="submission" date="2020-12" db="EMBL/GenBank/DDBJ databases">
        <title>Metabolic potential, ecology and presence of endohyphal bacteria is reflected in genomic diversity of Mucoromycotina.</title>
        <authorList>
            <person name="Muszewska A."/>
            <person name="Okrasinska A."/>
            <person name="Steczkiewicz K."/>
            <person name="Drgas O."/>
            <person name="Orlowska M."/>
            <person name="Perlinska-Lenart U."/>
            <person name="Aleksandrzak-Piekarczyk T."/>
            <person name="Szatraj K."/>
            <person name="Zielenkiewicz U."/>
            <person name="Pilsyk S."/>
            <person name="Malc E."/>
            <person name="Mieczkowski P."/>
            <person name="Kruszewska J.S."/>
            <person name="Biernat P."/>
            <person name="Pawlowska J."/>
        </authorList>
    </citation>
    <scope>NUCLEOTIDE SEQUENCE</scope>
    <source>
        <strain evidence="7">CBS 226.32</strain>
    </source>
</reference>
<evidence type="ECO:0000259" key="6">
    <source>
        <dbReference type="Pfam" id="PF05198"/>
    </source>
</evidence>
<evidence type="ECO:0000256" key="3">
    <source>
        <dbReference type="ARBA" id="ARBA00022917"/>
    </source>
</evidence>
<feature type="compositionally biased region" description="Low complexity" evidence="4">
    <location>
        <begin position="50"/>
        <end position="66"/>
    </location>
</feature>
<dbReference type="InterPro" id="IPR036788">
    <property type="entry name" value="T_IF-3_C_sf"/>
</dbReference>
<evidence type="ECO:0000256" key="4">
    <source>
        <dbReference type="SAM" id="MobiDB-lite"/>
    </source>
</evidence>
<feature type="domain" description="Translation initiation factor 3 C-terminal" evidence="5">
    <location>
        <begin position="152"/>
        <end position="234"/>
    </location>
</feature>
<keyword evidence="8" id="KW-1185">Reference proteome</keyword>
<keyword evidence="2" id="KW-0396">Initiation factor</keyword>
<feature type="domain" description="Translation initiation factor 3 N-terminal" evidence="6">
    <location>
        <begin position="76"/>
        <end position="142"/>
    </location>
</feature>
<evidence type="ECO:0000256" key="2">
    <source>
        <dbReference type="ARBA" id="ARBA00022540"/>
    </source>
</evidence>
<dbReference type="InterPro" id="IPR019814">
    <property type="entry name" value="Translation_initiation_fac_3_N"/>
</dbReference>
<proteinExistence type="inferred from homology"/>
<dbReference type="NCBIfam" id="TIGR00168">
    <property type="entry name" value="infC"/>
    <property type="match status" value="1"/>
</dbReference>
<dbReference type="InterPro" id="IPR036787">
    <property type="entry name" value="T_IF-3_N_sf"/>
</dbReference>
<keyword evidence="3" id="KW-0648">Protein biosynthesis</keyword>
<evidence type="ECO:0000313" key="8">
    <source>
        <dbReference type="Proteomes" id="UP000650833"/>
    </source>
</evidence>
<protein>
    <recommendedName>
        <fullName evidence="9">Translation initiation factor IF-3</fullName>
    </recommendedName>
</protein>
<dbReference type="AlphaFoldDB" id="A0A8H7V6H1"/>
<organism evidence="7 8">
    <name type="scientific">Mucor plumbeus</name>
    <dbReference type="NCBI Taxonomy" id="97098"/>
    <lineage>
        <taxon>Eukaryota</taxon>
        <taxon>Fungi</taxon>
        <taxon>Fungi incertae sedis</taxon>
        <taxon>Mucoromycota</taxon>
        <taxon>Mucoromycotina</taxon>
        <taxon>Mucoromycetes</taxon>
        <taxon>Mucorales</taxon>
        <taxon>Mucorineae</taxon>
        <taxon>Mucoraceae</taxon>
        <taxon>Mucor</taxon>
    </lineage>
</organism>
<comment type="similarity">
    <text evidence="1">Belongs to the IF-3 family.</text>
</comment>
<dbReference type="GO" id="GO:0070124">
    <property type="term" value="P:mitochondrial translational initiation"/>
    <property type="evidence" value="ECO:0007669"/>
    <property type="project" value="TreeGrafter"/>
</dbReference>
<dbReference type="Proteomes" id="UP000650833">
    <property type="component" value="Unassembled WGS sequence"/>
</dbReference>
<dbReference type="EMBL" id="JAEPRC010000131">
    <property type="protein sequence ID" value="KAG2207292.1"/>
    <property type="molecule type" value="Genomic_DNA"/>
</dbReference>
<gene>
    <name evidence="7" type="ORF">INT46_004388</name>
</gene>
<name>A0A8H7V6H1_9FUNG</name>
<dbReference type="InterPro" id="IPR001288">
    <property type="entry name" value="Translation_initiation_fac_3"/>
</dbReference>
<dbReference type="PANTHER" id="PTHR10938:SF0">
    <property type="entry name" value="TRANSLATION INITIATION FACTOR IF-3, MITOCHONDRIAL"/>
    <property type="match status" value="1"/>
</dbReference>
<comment type="caution">
    <text evidence="7">The sequence shown here is derived from an EMBL/GenBank/DDBJ whole genome shotgun (WGS) entry which is preliminary data.</text>
</comment>
<dbReference type="PANTHER" id="PTHR10938">
    <property type="entry name" value="TRANSLATION INITIATION FACTOR IF-3"/>
    <property type="match status" value="1"/>
</dbReference>